<dbReference type="PANTHER" id="PTHR31636">
    <property type="entry name" value="OSJNBA0084A10.13 PROTEIN-RELATED"/>
    <property type="match status" value="1"/>
</dbReference>
<keyword evidence="8" id="KW-1185">Reference proteome</keyword>
<dbReference type="EMBL" id="CM009290">
    <property type="protein sequence ID" value="PNT59537.1"/>
    <property type="molecule type" value="Genomic_DNA"/>
</dbReference>
<evidence type="ECO:0000313" key="8">
    <source>
        <dbReference type="Proteomes" id="UP000006729"/>
    </source>
</evidence>
<dbReference type="GO" id="GO:0003700">
    <property type="term" value="F:DNA-binding transcription factor activity"/>
    <property type="evidence" value="ECO:0000318"/>
    <property type="project" value="GO_Central"/>
</dbReference>
<feature type="region of interest" description="Disordered" evidence="6">
    <location>
        <begin position="139"/>
        <end position="210"/>
    </location>
</feature>
<proteinExistence type="inferred from homology"/>
<evidence type="ECO:0000256" key="1">
    <source>
        <dbReference type="ARBA" id="ARBA00004123"/>
    </source>
</evidence>
<dbReference type="InParanoid" id="A0A2K2CBZ3"/>
<protein>
    <submittedName>
        <fullName evidence="7">Uncharacterized protein</fullName>
    </submittedName>
</protein>
<feature type="compositionally biased region" description="Low complexity" evidence="6">
    <location>
        <begin position="79"/>
        <end position="90"/>
    </location>
</feature>
<feature type="short sequence motif" description="VHIID" evidence="5">
    <location>
        <begin position="323"/>
        <end position="327"/>
    </location>
</feature>
<dbReference type="PROSITE" id="PS50985">
    <property type="entry name" value="GRAS"/>
    <property type="match status" value="1"/>
</dbReference>
<dbReference type="GO" id="GO:0043565">
    <property type="term" value="F:sequence-specific DNA binding"/>
    <property type="evidence" value="ECO:0000318"/>
    <property type="project" value="GO_Central"/>
</dbReference>
<dbReference type="GO" id="GO:0006355">
    <property type="term" value="P:regulation of DNA-templated transcription"/>
    <property type="evidence" value="ECO:0000318"/>
    <property type="project" value="GO_Central"/>
</dbReference>
<feature type="region of interest" description="Leucine repeat II (LRII)" evidence="5">
    <location>
        <begin position="373"/>
        <end position="405"/>
    </location>
</feature>
<dbReference type="ExpressionAtlas" id="A0A2K2CBZ3">
    <property type="expression patterns" value="baseline and differential"/>
</dbReference>
<evidence type="ECO:0000256" key="6">
    <source>
        <dbReference type="SAM" id="MobiDB-lite"/>
    </source>
</evidence>
<evidence type="ECO:0000256" key="5">
    <source>
        <dbReference type="PROSITE-ProRule" id="PRU01191"/>
    </source>
</evidence>
<evidence type="ECO:0000256" key="3">
    <source>
        <dbReference type="ARBA" id="ARBA00023163"/>
    </source>
</evidence>
<keyword evidence="2" id="KW-0805">Transcription regulation</keyword>
<dbReference type="Proteomes" id="UP000006729">
    <property type="component" value="Chromosome 1"/>
</dbReference>
<dbReference type="STRING" id="3694.A0A2K2CBZ3"/>
<feature type="region of interest" description="Disordered" evidence="6">
    <location>
        <begin position="69"/>
        <end position="91"/>
    </location>
</feature>
<dbReference type="InterPro" id="IPR005202">
    <property type="entry name" value="TF_GRAS"/>
</dbReference>
<accession>A0A2K2CBZ3</accession>
<keyword evidence="3" id="KW-0804">Transcription</keyword>
<dbReference type="SMR" id="A0A2K2CBZ3"/>
<reference evidence="7 8" key="1">
    <citation type="journal article" date="2006" name="Science">
        <title>The genome of black cottonwood, Populus trichocarpa (Torr. &amp; Gray).</title>
        <authorList>
            <person name="Tuskan G.A."/>
            <person name="Difazio S."/>
            <person name="Jansson S."/>
            <person name="Bohlmann J."/>
            <person name="Grigoriev I."/>
            <person name="Hellsten U."/>
            <person name="Putnam N."/>
            <person name="Ralph S."/>
            <person name="Rombauts S."/>
            <person name="Salamov A."/>
            <person name="Schein J."/>
            <person name="Sterck L."/>
            <person name="Aerts A."/>
            <person name="Bhalerao R.R."/>
            <person name="Bhalerao R.P."/>
            <person name="Blaudez D."/>
            <person name="Boerjan W."/>
            <person name="Brun A."/>
            <person name="Brunner A."/>
            <person name="Busov V."/>
            <person name="Campbell M."/>
            <person name="Carlson J."/>
            <person name="Chalot M."/>
            <person name="Chapman J."/>
            <person name="Chen G.L."/>
            <person name="Cooper D."/>
            <person name="Coutinho P.M."/>
            <person name="Couturier J."/>
            <person name="Covert S."/>
            <person name="Cronk Q."/>
            <person name="Cunningham R."/>
            <person name="Davis J."/>
            <person name="Degroeve S."/>
            <person name="Dejardin A."/>
            <person name="Depamphilis C."/>
            <person name="Detter J."/>
            <person name="Dirks B."/>
            <person name="Dubchak I."/>
            <person name="Duplessis S."/>
            <person name="Ehlting J."/>
            <person name="Ellis B."/>
            <person name="Gendler K."/>
            <person name="Goodstein D."/>
            <person name="Gribskov M."/>
            <person name="Grimwood J."/>
            <person name="Groover A."/>
            <person name="Gunter L."/>
            <person name="Hamberger B."/>
            <person name="Heinze B."/>
            <person name="Helariutta Y."/>
            <person name="Henrissat B."/>
            <person name="Holligan D."/>
            <person name="Holt R."/>
            <person name="Huang W."/>
            <person name="Islam-Faridi N."/>
            <person name="Jones S."/>
            <person name="Jones-Rhoades M."/>
            <person name="Jorgensen R."/>
            <person name="Joshi C."/>
            <person name="Kangasjarvi J."/>
            <person name="Karlsson J."/>
            <person name="Kelleher C."/>
            <person name="Kirkpatrick R."/>
            <person name="Kirst M."/>
            <person name="Kohler A."/>
            <person name="Kalluri U."/>
            <person name="Larimer F."/>
            <person name="Leebens-Mack J."/>
            <person name="Leple J.C."/>
            <person name="Locascio P."/>
            <person name="Lou Y."/>
            <person name="Lucas S."/>
            <person name="Martin F."/>
            <person name="Montanini B."/>
            <person name="Napoli C."/>
            <person name="Nelson D.R."/>
            <person name="Nelson C."/>
            <person name="Nieminen K."/>
            <person name="Nilsson O."/>
            <person name="Pereda V."/>
            <person name="Peter G."/>
            <person name="Philippe R."/>
            <person name="Pilate G."/>
            <person name="Poliakov A."/>
            <person name="Razumovskaya J."/>
            <person name="Richardson P."/>
            <person name="Rinaldi C."/>
            <person name="Ritland K."/>
            <person name="Rouze P."/>
            <person name="Ryaboy D."/>
            <person name="Schmutz J."/>
            <person name="Schrader J."/>
            <person name="Segerman B."/>
            <person name="Shin H."/>
            <person name="Siddiqui A."/>
            <person name="Sterky F."/>
            <person name="Terry A."/>
            <person name="Tsai C.J."/>
            <person name="Uberbacher E."/>
            <person name="Unneberg P."/>
            <person name="Vahala J."/>
            <person name="Wall K."/>
            <person name="Wessler S."/>
            <person name="Yang G."/>
            <person name="Yin T."/>
            <person name="Douglas C."/>
            <person name="Marra M."/>
            <person name="Sandberg G."/>
            <person name="Van de Peer Y."/>
            <person name="Rokhsar D."/>
        </authorList>
    </citation>
    <scope>NUCLEOTIDE SEQUENCE [LARGE SCALE GENOMIC DNA]</scope>
    <source>
        <strain evidence="8">cv. Nisqually</strain>
    </source>
</reference>
<sequence length="585" mass="65136">MESHQYFGYGVTGAGLSYSSSYPSVPSIPNRLFGSLKFDIGNSPSSPFYTQFDICDTYTATLSDSQECYSSTDNLSGVSPSRNSSLESNSYFNRPSPSVDCRLESLQLFSGGTSSLQDASSSQNIKHALQELETALMGPDDDEELNTSNASLGESSSRPQTSDQKPKAWRQGSHVIQNQTSFVSRQRQLGEGAHVEKRQKSMEEGPLHGIPPGDLKQLLIACAKALAENNVSAFDNLTEKARSVVSISGEPIQRLGAYLIEGLVARKESSGANIYRTLKCREPEGKDLLSYMHILYEICPYLKFGYMAANGAIAEACRNEDRIHIIDFQIAQGTQWMTLLQALAARPSGAPHVRITGIDDPVSKYARGDGLEAVARRLSAISEKFNIPVEFHGVPVFAPDVTKEMLDVRPGEALAVNFPLQLHHTPDESVDVNNPRDGLLRMIKSFNPKVVTLVEQESNTNTTPFVTRFVETLNYYLAMFESIDVTLPRDRKERISVEQHCLARDMVNVIACEGKERVERHELFRKWKSRFMMAGFQQYPLSTYVNSVIKSLLRTYSEHYTLVENDGAMLLGWKDRNLISASAWH</sequence>
<comment type="similarity">
    <text evidence="5">Belongs to the GRAS family.</text>
</comment>
<comment type="caution">
    <text evidence="5">Lacks conserved residue(s) required for the propagation of feature annotation.</text>
</comment>
<feature type="region of interest" description="VHIID" evidence="5">
    <location>
        <begin position="292"/>
        <end position="357"/>
    </location>
</feature>
<organism evidence="7 8">
    <name type="scientific">Populus trichocarpa</name>
    <name type="common">Western balsam poplar</name>
    <name type="synonym">Populus balsamifera subsp. trichocarpa</name>
    <dbReference type="NCBI Taxonomy" id="3694"/>
    <lineage>
        <taxon>Eukaryota</taxon>
        <taxon>Viridiplantae</taxon>
        <taxon>Streptophyta</taxon>
        <taxon>Embryophyta</taxon>
        <taxon>Tracheophyta</taxon>
        <taxon>Spermatophyta</taxon>
        <taxon>Magnoliopsida</taxon>
        <taxon>eudicotyledons</taxon>
        <taxon>Gunneridae</taxon>
        <taxon>Pentapetalae</taxon>
        <taxon>rosids</taxon>
        <taxon>fabids</taxon>
        <taxon>Malpighiales</taxon>
        <taxon>Salicaceae</taxon>
        <taxon>Saliceae</taxon>
        <taxon>Populus</taxon>
    </lineage>
</organism>
<comment type="subcellular location">
    <subcellularLocation>
        <location evidence="1">Nucleus</location>
    </subcellularLocation>
</comment>
<feature type="compositionally biased region" description="Basic and acidic residues" evidence="6">
    <location>
        <begin position="193"/>
        <end position="206"/>
    </location>
</feature>
<feature type="compositionally biased region" description="Polar residues" evidence="6">
    <location>
        <begin position="69"/>
        <end position="78"/>
    </location>
</feature>
<feature type="region of interest" description="Leucine repeat I (LRI)" evidence="5">
    <location>
        <begin position="213"/>
        <end position="273"/>
    </location>
</feature>
<dbReference type="Pfam" id="PF03514">
    <property type="entry name" value="GRAS"/>
    <property type="match status" value="1"/>
</dbReference>
<gene>
    <name evidence="7" type="ORF">POPTR_001G415200</name>
</gene>
<keyword evidence="4" id="KW-0539">Nucleus</keyword>
<feature type="region of interest" description="SAW" evidence="5">
    <location>
        <begin position="511"/>
        <end position="585"/>
    </location>
</feature>
<evidence type="ECO:0000256" key="4">
    <source>
        <dbReference type="ARBA" id="ARBA00023242"/>
    </source>
</evidence>
<evidence type="ECO:0000313" key="7">
    <source>
        <dbReference type="EMBL" id="PNT59537.1"/>
    </source>
</evidence>
<dbReference type="AlphaFoldDB" id="A0A2K2CBZ3"/>
<feature type="compositionally biased region" description="Polar residues" evidence="6">
    <location>
        <begin position="146"/>
        <end position="163"/>
    </location>
</feature>
<feature type="compositionally biased region" description="Polar residues" evidence="6">
    <location>
        <begin position="174"/>
        <end position="187"/>
    </location>
</feature>
<dbReference type="GO" id="GO:0005634">
    <property type="term" value="C:nucleus"/>
    <property type="evidence" value="ECO:0000318"/>
    <property type="project" value="GO_Central"/>
</dbReference>
<name>A0A2K2CBZ3_POPTR</name>
<evidence type="ECO:0000256" key="2">
    <source>
        <dbReference type="ARBA" id="ARBA00023015"/>
    </source>
</evidence>